<dbReference type="NCBIfam" id="TIGR01665">
    <property type="entry name" value="put_anti_recept"/>
    <property type="match status" value="1"/>
</dbReference>
<accession>A0A2N7RZH5</accession>
<dbReference type="Gene3D" id="2.60.120.260">
    <property type="entry name" value="Galactose-binding domain-like"/>
    <property type="match status" value="1"/>
</dbReference>
<dbReference type="EMBL" id="PNQX01000002">
    <property type="protein sequence ID" value="PMQ19278.1"/>
    <property type="molecule type" value="Genomic_DNA"/>
</dbReference>
<dbReference type="Proteomes" id="UP000235739">
    <property type="component" value="Unassembled WGS sequence"/>
</dbReference>
<organism evidence="3 4">
    <name type="scientific">Glutamicibacter arilaitensis</name>
    <dbReference type="NCBI Taxonomy" id="256701"/>
    <lineage>
        <taxon>Bacteria</taxon>
        <taxon>Bacillati</taxon>
        <taxon>Actinomycetota</taxon>
        <taxon>Actinomycetes</taxon>
        <taxon>Micrococcales</taxon>
        <taxon>Micrococcaceae</taxon>
        <taxon>Glutamicibacter</taxon>
    </lineage>
</organism>
<proteinExistence type="predicted"/>
<dbReference type="RefSeq" id="WP_102598509.1">
    <property type="nucleotide sequence ID" value="NZ_PNQX01000002.1"/>
</dbReference>
<feature type="domain" description="Prophage endopeptidase tail N-terminal" evidence="2">
    <location>
        <begin position="443"/>
        <end position="523"/>
    </location>
</feature>
<dbReference type="InterPro" id="IPR044051">
    <property type="entry name" value="Prophage_tail_N"/>
</dbReference>
<evidence type="ECO:0000313" key="3">
    <source>
        <dbReference type="EMBL" id="PMQ19278.1"/>
    </source>
</evidence>
<protein>
    <submittedName>
        <fullName evidence="3">Uncharacterized protein</fullName>
    </submittedName>
</protein>
<evidence type="ECO:0000313" key="4">
    <source>
        <dbReference type="Proteomes" id="UP000235739"/>
    </source>
</evidence>
<evidence type="ECO:0000259" key="1">
    <source>
        <dbReference type="Pfam" id="PF06605"/>
    </source>
</evidence>
<feature type="domain" description="Tail spike" evidence="1">
    <location>
        <begin position="525"/>
        <end position="762"/>
    </location>
</feature>
<name>A0A2N7RZH5_9MICC</name>
<dbReference type="Pfam" id="PF06605">
    <property type="entry name" value="Prophage_tail"/>
    <property type="match status" value="1"/>
</dbReference>
<dbReference type="InterPro" id="IPR013783">
    <property type="entry name" value="Ig-like_fold"/>
</dbReference>
<sequence length="878" mass="94069">MWDNRFSWSGEVPTSYPGLNAVALQRITPTTGLNYADAVTPSRQWQRVVGGANDGYVAGSWGYQMGLNSVNPATDQGGFKLPNFSGLWPAGGKLLMGLWTRQSYVMAHSPLMSTRDGSSPLAYLATAASGRLRHQVYNSAGALILDQYEDTPWVQTLEWQFVGQLIDFGAQTSQIFSVLASTKATWVGPVRALSGAPNPASTADLDVYSLPGYWTTGVFDEALVAHPGDSFDLPGFVDAIALGQWANGQADANRTRFNVSESAITATAAQTLSTGAERVSWSTQPVVTGAPAGAVPYWSTDAGVSWQTGAGLPAALNGLLRWTVPMTVGQSFSGFTVDVPSEPAPTLNAIPNQTLEQGGLVNIPLVFSNQGAPSWSISTPPVASATISGSVLTLASGFEVGDGQVTVTLTDEIGRKVSRTFTVTVTAREWEAGAPPNYPHAPIILYDGNDVPVTVIIDSLGAVVTSEVNGEHKFEFTLPATHKYASTLTNEQFVEVEGERYRIRRITDARSGRKVHTTVFAEAEFYDLATAGQIDAQEFRQVAAGDVMTIALAGTGWTVDVANVRTLRTYSIENTNPLALLREVQKNHGGDLVFDNRNHRVSLVTNSGRDNGVAFFYGKGLYDPKRVVDTTSLITRIYARNADGQTIASVNNGVPYVEDFAYTSEVRSATYDFKSGTSPYTMLAMANATLANRSKPSYSYEVTVADTGSELNAFDAGDFVTVVDEEIGISDTQRIVKLEYDIVRPWRSGITLSAKLRELGSSESTDAGLLTTGTGQGAFDLVPFNLLLNARFDNGLAHWASLGAEVVDGEGTGDQAVMFSGPGERWIEQTVTPDNRESYAFSFDVRSTGPTGFVPDLGVEAVVTYADGTSETIQLEIS</sequence>
<dbReference type="InterPro" id="IPR010572">
    <property type="entry name" value="Tail_dom"/>
</dbReference>
<gene>
    <name evidence="3" type="ORF">CIK84_11245</name>
</gene>
<dbReference type="Gene3D" id="2.60.40.10">
    <property type="entry name" value="Immunoglobulins"/>
    <property type="match status" value="1"/>
</dbReference>
<dbReference type="Pfam" id="PF18994">
    <property type="entry name" value="Prophage_tailD1"/>
    <property type="match status" value="1"/>
</dbReference>
<reference evidence="3 4" key="1">
    <citation type="journal article" date="2017" name="Elife">
        <title>Extensive horizontal gene transfer in cheese-associated bacteria.</title>
        <authorList>
            <person name="Bonham K.S."/>
            <person name="Wolfe B.E."/>
            <person name="Dutton R.J."/>
        </authorList>
    </citation>
    <scope>NUCLEOTIDE SEQUENCE [LARGE SCALE GENOMIC DNA]</scope>
    <source>
        <strain evidence="3 4">JB182</strain>
    </source>
</reference>
<dbReference type="AlphaFoldDB" id="A0A2N7RZH5"/>
<dbReference type="GO" id="GO:0005975">
    <property type="term" value="P:carbohydrate metabolic process"/>
    <property type="evidence" value="ECO:0007669"/>
    <property type="project" value="UniProtKB-ARBA"/>
</dbReference>
<dbReference type="InterPro" id="IPR007119">
    <property type="entry name" value="Phage_tail_spike_N"/>
</dbReference>
<evidence type="ECO:0000259" key="2">
    <source>
        <dbReference type="Pfam" id="PF18994"/>
    </source>
</evidence>
<comment type="caution">
    <text evidence="3">The sequence shown here is derived from an EMBL/GenBank/DDBJ whole genome shotgun (WGS) entry which is preliminary data.</text>
</comment>